<dbReference type="HOGENOM" id="CLU_3283855_0_0_6"/>
<dbReference type="AlphaFoldDB" id="F5ZE94"/>
<evidence type="ECO:0000313" key="1">
    <source>
        <dbReference type="EMBL" id="AEF04206.1"/>
    </source>
</evidence>
<name>F5ZE94_ALTNA</name>
<proteinExistence type="predicted"/>
<organism evidence="1 2">
    <name type="scientific">Alteromonas naphthalenivorans</name>
    <dbReference type="NCBI Taxonomy" id="715451"/>
    <lineage>
        <taxon>Bacteria</taxon>
        <taxon>Pseudomonadati</taxon>
        <taxon>Pseudomonadota</taxon>
        <taxon>Gammaproteobacteria</taxon>
        <taxon>Alteromonadales</taxon>
        <taxon>Alteromonadaceae</taxon>
        <taxon>Alteromonas/Salinimonas group</taxon>
        <taxon>Alteromonas</taxon>
    </lineage>
</organism>
<sequence>MKEWRPFKAAPFEKAPTNRTESVEVLVERPVYPTKTLPAD</sequence>
<gene>
    <name evidence="1" type="ordered locus">ambt_13440</name>
</gene>
<dbReference type="EMBL" id="CP002339">
    <property type="protein sequence ID" value="AEF04206.1"/>
    <property type="molecule type" value="Genomic_DNA"/>
</dbReference>
<reference evidence="1 2" key="1">
    <citation type="journal article" date="2011" name="J. Bacteriol.">
        <title>Complete genome sequence of the polycyclic aromatic hydrocarbon-degrading bacterium Alteromonas sp. strain SN2.</title>
        <authorList>
            <person name="Jin H.M."/>
            <person name="Jeong H."/>
            <person name="Moon E.J."/>
            <person name="Math R.K."/>
            <person name="Lee K."/>
            <person name="Kim H.J."/>
            <person name="Jeon C.O."/>
            <person name="Oh T.K."/>
            <person name="Kim J.F."/>
        </authorList>
    </citation>
    <scope>NUCLEOTIDE SEQUENCE [LARGE SCALE GENOMIC DNA]</scope>
    <source>
        <strain evidence="2">JCM 17741 / KACC 18427 / KCTC 11700BP / SN2</strain>
    </source>
</reference>
<dbReference type="Proteomes" id="UP000000683">
    <property type="component" value="Chromosome"/>
</dbReference>
<dbReference type="KEGG" id="alt:ambt_13440"/>
<protein>
    <submittedName>
        <fullName evidence="1">Uncharacterized protein</fullName>
    </submittedName>
</protein>
<accession>F5ZE94</accession>
<evidence type="ECO:0000313" key="2">
    <source>
        <dbReference type="Proteomes" id="UP000000683"/>
    </source>
</evidence>
<keyword evidence="2" id="KW-1185">Reference proteome</keyword>